<dbReference type="AlphaFoldDB" id="A0AAU9URD1"/>
<organism evidence="2 3">
    <name type="scientific">Euphydryas editha</name>
    <name type="common">Edith's checkerspot</name>
    <dbReference type="NCBI Taxonomy" id="104508"/>
    <lineage>
        <taxon>Eukaryota</taxon>
        <taxon>Metazoa</taxon>
        <taxon>Ecdysozoa</taxon>
        <taxon>Arthropoda</taxon>
        <taxon>Hexapoda</taxon>
        <taxon>Insecta</taxon>
        <taxon>Pterygota</taxon>
        <taxon>Neoptera</taxon>
        <taxon>Endopterygota</taxon>
        <taxon>Lepidoptera</taxon>
        <taxon>Glossata</taxon>
        <taxon>Ditrysia</taxon>
        <taxon>Papilionoidea</taxon>
        <taxon>Nymphalidae</taxon>
        <taxon>Nymphalinae</taxon>
        <taxon>Euphydryas</taxon>
    </lineage>
</organism>
<feature type="compositionally biased region" description="Low complexity" evidence="1">
    <location>
        <begin position="330"/>
        <end position="339"/>
    </location>
</feature>
<feature type="region of interest" description="Disordered" evidence="1">
    <location>
        <begin position="378"/>
        <end position="398"/>
    </location>
</feature>
<dbReference type="Proteomes" id="UP001153954">
    <property type="component" value="Unassembled WGS sequence"/>
</dbReference>
<feature type="region of interest" description="Disordered" evidence="1">
    <location>
        <begin position="1"/>
        <end position="21"/>
    </location>
</feature>
<keyword evidence="3" id="KW-1185">Reference proteome</keyword>
<sequence length="421" mass="46854">MKRSLARRIQKTITSPTSKTKDMKLQREVIRFDRELTKSMSCPSLKHSRTTEKNFSLRQTSSLFHFRECKLLFQKCRTLTNCMDINLLQIRAASTNAKEKSSSAVKNLGSVCACPSPNCCLPPPCNTPPKCLQYMTGYYYYPYGTWFCGPYHVSTGSCPCSGPVKPCPGDPCAPICCKPLSCCGVCGVGGPFQQNNTSNAYNPWHFGSANMYSSYNTYTTHPYMDYNSYNPYNSYTPYGYYNSYDATPPSFGPCFNVPITPIPVTHPMTSESCQTNTESSPAKSSISWPLSKANINQYTKVSSSKNTIGNTPCSKNLTPTPLRSSPPPSYYSKSSLSKTNPYTKPRINARTLQSSNSIGICYFSTKYIKKYANKGSKLSANESARKNLSGDNKKIITDNNEVKTNPFNYWSLLGDNGKRKT</sequence>
<name>A0AAU9URD1_EUPED</name>
<evidence type="ECO:0000256" key="1">
    <source>
        <dbReference type="SAM" id="MobiDB-lite"/>
    </source>
</evidence>
<dbReference type="EMBL" id="CAKOGL010000023">
    <property type="protein sequence ID" value="CAH2101546.1"/>
    <property type="molecule type" value="Genomic_DNA"/>
</dbReference>
<reference evidence="2" key="1">
    <citation type="submission" date="2022-03" db="EMBL/GenBank/DDBJ databases">
        <authorList>
            <person name="Tunstrom K."/>
        </authorList>
    </citation>
    <scope>NUCLEOTIDE SEQUENCE</scope>
</reference>
<feature type="compositionally biased region" description="Polar residues" evidence="1">
    <location>
        <begin position="301"/>
        <end position="316"/>
    </location>
</feature>
<proteinExistence type="predicted"/>
<evidence type="ECO:0000313" key="2">
    <source>
        <dbReference type="EMBL" id="CAH2101546.1"/>
    </source>
</evidence>
<comment type="caution">
    <text evidence="2">The sequence shown here is derived from an EMBL/GenBank/DDBJ whole genome shotgun (WGS) entry which is preliminary data.</text>
</comment>
<feature type="compositionally biased region" description="Basic residues" evidence="1">
    <location>
        <begin position="1"/>
        <end position="10"/>
    </location>
</feature>
<feature type="region of interest" description="Disordered" evidence="1">
    <location>
        <begin position="301"/>
        <end position="348"/>
    </location>
</feature>
<evidence type="ECO:0000313" key="3">
    <source>
        <dbReference type="Proteomes" id="UP001153954"/>
    </source>
</evidence>
<gene>
    <name evidence="2" type="ORF">EEDITHA_LOCUS16288</name>
</gene>
<accession>A0AAU9URD1</accession>
<protein>
    <submittedName>
        <fullName evidence="2">Uncharacterized protein</fullName>
    </submittedName>
</protein>